<dbReference type="InterPro" id="IPR036188">
    <property type="entry name" value="FAD/NAD-bd_sf"/>
</dbReference>
<dbReference type="GO" id="GO:0050661">
    <property type="term" value="F:NADP binding"/>
    <property type="evidence" value="ECO:0007669"/>
    <property type="project" value="InterPro"/>
</dbReference>
<gene>
    <name evidence="8" type="ORF">CDEST_13042</name>
</gene>
<keyword evidence="3" id="KW-0274">FAD</keyword>
<dbReference type="Proteomes" id="UP001322277">
    <property type="component" value="Chromosome 8"/>
</dbReference>
<evidence type="ECO:0000256" key="5">
    <source>
        <dbReference type="ARBA" id="ARBA00023002"/>
    </source>
</evidence>
<dbReference type="GO" id="GO:0050660">
    <property type="term" value="F:flavin adenine dinucleotide binding"/>
    <property type="evidence" value="ECO:0007669"/>
    <property type="project" value="InterPro"/>
</dbReference>
<keyword evidence="2" id="KW-0285">Flavoprotein</keyword>
<evidence type="ECO:0000256" key="4">
    <source>
        <dbReference type="ARBA" id="ARBA00022857"/>
    </source>
</evidence>
<dbReference type="InterPro" id="IPR000960">
    <property type="entry name" value="Flavin_mOase"/>
</dbReference>
<feature type="region of interest" description="Disordered" evidence="6">
    <location>
        <begin position="57"/>
        <end position="76"/>
    </location>
</feature>
<dbReference type="InterPro" id="IPR020946">
    <property type="entry name" value="Flavin_mOase-like"/>
</dbReference>
<keyword evidence="8" id="KW-0503">Monooxygenase</keyword>
<dbReference type="GeneID" id="87949542"/>
<keyword evidence="5" id="KW-0560">Oxidoreductase</keyword>
<keyword evidence="7" id="KW-0472">Membrane</keyword>
<dbReference type="PANTHER" id="PTHR23023">
    <property type="entry name" value="DIMETHYLANILINE MONOOXYGENASE"/>
    <property type="match status" value="1"/>
</dbReference>
<dbReference type="RefSeq" id="XP_062785249.1">
    <property type="nucleotide sequence ID" value="XM_062929198.1"/>
</dbReference>
<dbReference type="KEGG" id="cdet:87949542"/>
<evidence type="ECO:0000256" key="3">
    <source>
        <dbReference type="ARBA" id="ARBA00022827"/>
    </source>
</evidence>
<dbReference type="EMBL" id="CP137312">
    <property type="protein sequence ID" value="WQF88028.1"/>
    <property type="molecule type" value="Genomic_DNA"/>
</dbReference>
<keyword evidence="4" id="KW-0521">NADP</keyword>
<dbReference type="InterPro" id="IPR050346">
    <property type="entry name" value="FMO-like"/>
</dbReference>
<keyword evidence="9" id="KW-1185">Reference proteome</keyword>
<dbReference type="PIRSF" id="PIRSF000332">
    <property type="entry name" value="FMO"/>
    <property type="match status" value="1"/>
</dbReference>
<dbReference type="GO" id="GO:0004499">
    <property type="term" value="F:N,N-dimethylaniline monooxygenase activity"/>
    <property type="evidence" value="ECO:0007669"/>
    <property type="project" value="InterPro"/>
</dbReference>
<evidence type="ECO:0000256" key="1">
    <source>
        <dbReference type="ARBA" id="ARBA00009183"/>
    </source>
</evidence>
<dbReference type="Gene3D" id="3.50.50.60">
    <property type="entry name" value="FAD/NAD(P)-binding domain"/>
    <property type="match status" value="2"/>
</dbReference>
<proteinExistence type="inferred from homology"/>
<protein>
    <submittedName>
        <fullName evidence="8">Flavin monooxygenase, FAD/NAD(P)-binding domain superfamily</fullName>
    </submittedName>
</protein>
<evidence type="ECO:0000313" key="9">
    <source>
        <dbReference type="Proteomes" id="UP001322277"/>
    </source>
</evidence>
<organism evidence="8 9">
    <name type="scientific">Colletotrichum destructivum</name>
    <dbReference type="NCBI Taxonomy" id="34406"/>
    <lineage>
        <taxon>Eukaryota</taxon>
        <taxon>Fungi</taxon>
        <taxon>Dikarya</taxon>
        <taxon>Ascomycota</taxon>
        <taxon>Pezizomycotina</taxon>
        <taxon>Sordariomycetes</taxon>
        <taxon>Hypocreomycetidae</taxon>
        <taxon>Glomerellales</taxon>
        <taxon>Glomerellaceae</taxon>
        <taxon>Colletotrichum</taxon>
        <taxon>Colletotrichum destructivum species complex</taxon>
    </lineage>
</organism>
<dbReference type="SUPFAM" id="SSF51905">
    <property type="entry name" value="FAD/NAD(P)-binding domain"/>
    <property type="match status" value="1"/>
</dbReference>
<evidence type="ECO:0000313" key="8">
    <source>
        <dbReference type="EMBL" id="WQF88028.1"/>
    </source>
</evidence>
<keyword evidence="7" id="KW-0812">Transmembrane</keyword>
<evidence type="ECO:0000256" key="2">
    <source>
        <dbReference type="ARBA" id="ARBA00022630"/>
    </source>
</evidence>
<evidence type="ECO:0000256" key="7">
    <source>
        <dbReference type="SAM" id="Phobius"/>
    </source>
</evidence>
<dbReference type="AlphaFoldDB" id="A0AAX4IXZ1"/>
<feature type="transmembrane region" description="Helical" evidence="7">
    <location>
        <begin position="587"/>
        <end position="614"/>
    </location>
</feature>
<dbReference type="Pfam" id="PF00743">
    <property type="entry name" value="FMO-like"/>
    <property type="match status" value="2"/>
</dbReference>
<name>A0AAX4IXZ1_9PEZI</name>
<accession>A0AAX4IXZ1</accession>
<evidence type="ECO:0000256" key="6">
    <source>
        <dbReference type="SAM" id="MobiDB-lite"/>
    </source>
</evidence>
<reference evidence="9" key="1">
    <citation type="journal article" date="2023" name="bioRxiv">
        <title>Complete genome of the Medicago anthracnose fungus, Colletotrichum destructivum, reveals a mini-chromosome-like region within a core chromosome.</title>
        <authorList>
            <person name="Lapalu N."/>
            <person name="Simon A."/>
            <person name="Lu A."/>
            <person name="Plaumann P.-L."/>
            <person name="Amselem J."/>
            <person name="Pigne S."/>
            <person name="Auger A."/>
            <person name="Koch C."/>
            <person name="Dallery J.-F."/>
            <person name="O'Connell R.J."/>
        </authorList>
    </citation>
    <scope>NUCLEOTIDE SEQUENCE [LARGE SCALE GENOMIC DNA]</scope>
    <source>
        <strain evidence="9">CBS 520.97</strain>
    </source>
</reference>
<sequence>MATQTNAMRVVIVGAGAAGLVTLKTLLEYMRPACAQKVEVVLFESYVPKTLSASSQQQETKVQESIPTDHNGSQPEIGGTFRYRVWENSEHVSSRQLTLFSDYRLPPGAPYHLPITQYVQYLQDYCSEFGLWPYIHLSTVVTRVSRIQDDKGPWRHRVEYRATAGGDADTVNVLECSHLAVCSGLHVEPNIPYIPGIEHVPEFIHSSQYKARAQVKGKHVLVLGCQETAHDISYESLKAGAKSVTMAFRDGFLYFPKILNRLYIFGIKIDWELPIDSFNSNLFETAYVHPKLEASRARWFLAEWVLRPVEWLLTGSTGEGAGIDQHIGLVAPEQQNRASTIHCKTPRAMAYMNRPWKKPKTIREKLGSIFADRLEDAQSLEVINTATWPRRITPDGIVEFTPDAQRPDYARIKSIGPIKPDIVIAGTGYNHSFPFLTPGQYPAAWDATVRDIVAPGHPDVGFIGFVRPGVGAIPPMAEMQAFWWTALISRRMQLPTTPGHYHLQHPHGARVRYGVDHITYVATLARDFGGVPDLWTLWWKYDTRVLLCYCLGTAYNSFYRLVGPFESQRAADVVRSELWQMVVSRGWVYTVFFSLIPMAFWGLVNALCCLLEWVNLLPNMRSMEETMADVNNRLGERKCRR</sequence>
<feature type="compositionally biased region" description="Polar residues" evidence="6">
    <location>
        <begin position="57"/>
        <end position="74"/>
    </location>
</feature>
<comment type="similarity">
    <text evidence="1">Belongs to the FMO family.</text>
</comment>
<keyword evidence="7" id="KW-1133">Transmembrane helix</keyword>